<organism evidence="2 3">
    <name type="scientific">Glossina palpalis gambiensis</name>
    <dbReference type="NCBI Taxonomy" id="67801"/>
    <lineage>
        <taxon>Eukaryota</taxon>
        <taxon>Metazoa</taxon>
        <taxon>Ecdysozoa</taxon>
        <taxon>Arthropoda</taxon>
        <taxon>Hexapoda</taxon>
        <taxon>Insecta</taxon>
        <taxon>Pterygota</taxon>
        <taxon>Neoptera</taxon>
        <taxon>Endopterygota</taxon>
        <taxon>Diptera</taxon>
        <taxon>Brachycera</taxon>
        <taxon>Muscomorpha</taxon>
        <taxon>Hippoboscoidea</taxon>
        <taxon>Glossinidae</taxon>
        <taxon>Glossina</taxon>
    </lineage>
</organism>
<dbReference type="AlphaFoldDB" id="A0A1B0B510"/>
<evidence type="ECO:0000313" key="3">
    <source>
        <dbReference type="Proteomes" id="UP000092460"/>
    </source>
</evidence>
<proteinExistence type="predicted"/>
<keyword evidence="3" id="KW-1185">Reference proteome</keyword>
<reference evidence="2" key="2">
    <citation type="submission" date="2020-05" db="UniProtKB">
        <authorList>
            <consortium name="EnsemblMetazoa"/>
        </authorList>
    </citation>
    <scope>IDENTIFICATION</scope>
    <source>
        <strain evidence="2">IAEA</strain>
    </source>
</reference>
<name>A0A1B0B510_9MUSC</name>
<sequence length="121" mass="14397">PFRSYHHCYPVPSSSPLLFSPIPALPPSFLFPFEWYICVVMPRVLCKEKKRKEKKSTPFSRVKHDFIDYIEFPLFTSSHIHLLFLQKRKIELKELEKGNKMRFVWHKLCKKSGVIAFRSKG</sequence>
<feature type="transmembrane region" description="Helical" evidence="1">
    <location>
        <begin position="29"/>
        <end position="46"/>
    </location>
</feature>
<accession>A0A1B0B510</accession>
<reference evidence="3" key="1">
    <citation type="submission" date="2015-01" db="EMBL/GenBank/DDBJ databases">
        <authorList>
            <person name="Aksoy S."/>
            <person name="Warren W."/>
            <person name="Wilson R.K."/>
        </authorList>
    </citation>
    <scope>NUCLEOTIDE SEQUENCE [LARGE SCALE GENOMIC DNA]</scope>
    <source>
        <strain evidence="3">IAEA</strain>
    </source>
</reference>
<keyword evidence="1" id="KW-0472">Membrane</keyword>
<keyword evidence="1" id="KW-0812">Transmembrane</keyword>
<dbReference type="VEuPathDB" id="VectorBase:GPPI019102"/>
<keyword evidence="1" id="KW-1133">Transmembrane helix</keyword>
<evidence type="ECO:0000256" key="1">
    <source>
        <dbReference type="SAM" id="Phobius"/>
    </source>
</evidence>
<dbReference type="EMBL" id="JXJN01008581">
    <property type="status" value="NOT_ANNOTATED_CDS"/>
    <property type="molecule type" value="Genomic_DNA"/>
</dbReference>
<dbReference type="EnsemblMetazoa" id="GPPI019102-RA">
    <property type="protein sequence ID" value="GPPI019102-PA"/>
    <property type="gene ID" value="GPPI019102"/>
</dbReference>
<dbReference type="Proteomes" id="UP000092460">
    <property type="component" value="Unassembled WGS sequence"/>
</dbReference>
<evidence type="ECO:0000313" key="2">
    <source>
        <dbReference type="EnsemblMetazoa" id="GPPI019102-PA"/>
    </source>
</evidence>
<protein>
    <submittedName>
        <fullName evidence="2">Uncharacterized protein</fullName>
    </submittedName>
</protein>